<reference evidence="4" key="1">
    <citation type="submission" date="2021-01" db="EMBL/GenBank/DDBJ databases">
        <authorList>
            <person name="Corre E."/>
            <person name="Pelletier E."/>
            <person name="Niang G."/>
            <person name="Scheremetjew M."/>
            <person name="Finn R."/>
            <person name="Kale V."/>
            <person name="Holt S."/>
            <person name="Cochrane G."/>
            <person name="Meng A."/>
            <person name="Brown T."/>
            <person name="Cohen L."/>
        </authorList>
    </citation>
    <scope>NUCLEOTIDE SEQUENCE</scope>
    <source>
        <strain evidence="4">CCMP3278</strain>
    </source>
</reference>
<evidence type="ECO:0008006" key="5">
    <source>
        <dbReference type="Google" id="ProtNLM"/>
    </source>
</evidence>
<name>A0A7S1EV80_9RHOD</name>
<evidence type="ECO:0000256" key="3">
    <source>
        <dbReference type="SAM" id="SignalP"/>
    </source>
</evidence>
<protein>
    <recommendedName>
        <fullName evidence="5">ShKT domain-containing protein</fullName>
    </recommendedName>
</protein>
<evidence type="ECO:0000313" key="4">
    <source>
        <dbReference type="EMBL" id="CAD8825570.1"/>
    </source>
</evidence>
<feature type="coiled-coil region" evidence="1">
    <location>
        <begin position="43"/>
        <end position="70"/>
    </location>
</feature>
<feature type="signal peptide" evidence="3">
    <location>
        <begin position="1"/>
        <end position="21"/>
    </location>
</feature>
<evidence type="ECO:0000256" key="2">
    <source>
        <dbReference type="SAM" id="MobiDB-lite"/>
    </source>
</evidence>
<feature type="region of interest" description="Disordered" evidence="2">
    <location>
        <begin position="112"/>
        <end position="133"/>
    </location>
</feature>
<keyword evidence="1" id="KW-0175">Coiled coil</keyword>
<keyword evidence="3" id="KW-0732">Signal</keyword>
<dbReference type="PROSITE" id="PS51257">
    <property type="entry name" value="PROKAR_LIPOPROTEIN"/>
    <property type="match status" value="1"/>
</dbReference>
<gene>
    <name evidence="4" type="ORF">TOLI1172_LOCUS9970</name>
</gene>
<accession>A0A7S1EV80</accession>
<dbReference type="EMBL" id="HBFP01013783">
    <property type="protein sequence ID" value="CAD8825570.1"/>
    <property type="molecule type" value="Transcribed_RNA"/>
</dbReference>
<organism evidence="4">
    <name type="scientific">Timspurckia oligopyrenoides</name>
    <dbReference type="NCBI Taxonomy" id="708627"/>
    <lineage>
        <taxon>Eukaryota</taxon>
        <taxon>Rhodophyta</taxon>
        <taxon>Bangiophyceae</taxon>
        <taxon>Porphyridiales</taxon>
        <taxon>Porphyridiaceae</taxon>
        <taxon>Timspurckia</taxon>
    </lineage>
</organism>
<dbReference type="AlphaFoldDB" id="A0A7S1EV80"/>
<proteinExistence type="predicted"/>
<feature type="chain" id="PRO_5031403255" description="ShKT domain-containing protein" evidence="3">
    <location>
        <begin position="22"/>
        <end position="154"/>
    </location>
</feature>
<evidence type="ECO:0000256" key="1">
    <source>
        <dbReference type="SAM" id="Coils"/>
    </source>
</evidence>
<sequence>MACTGRMLLLLCVAMTGCAGANRALVTEGRIEADGTVSVVMDMQNLHAQLDRIESKLESLLQAKEEVADDAKRSEVSQTHWCRYVVDNKRYYCKIGDVTWDDAKKICPNKCGAVSSEPDDSSATGPKDYPDKVCSSTSNAATLVMKNKCQSDGR</sequence>